<dbReference type="RefSeq" id="WP_260572758.1">
    <property type="nucleotide sequence ID" value="NZ_CP104205.1"/>
</dbReference>
<reference evidence="1" key="1">
    <citation type="submission" date="2022-09" db="EMBL/GenBank/DDBJ databases">
        <title>Maribacter litopenaei sp. nov., isolated from the intestinal tract of the Pacific White Shrimp, Litopenaeus vannamei.</title>
        <authorList>
            <person name="Kim S.Y."/>
            <person name="Hwang C.Y."/>
        </authorList>
    </citation>
    <scope>NUCLEOTIDE SEQUENCE</scope>
    <source>
        <strain evidence="1">HL-LV01</strain>
    </source>
</reference>
<name>A0ABY5Y7M8_9FLAO</name>
<dbReference type="Proteomes" id="UP001059209">
    <property type="component" value="Chromosome"/>
</dbReference>
<evidence type="ECO:0000313" key="2">
    <source>
        <dbReference type="Proteomes" id="UP001059209"/>
    </source>
</evidence>
<gene>
    <name evidence="1" type="ORF">NYZ99_19550</name>
</gene>
<sequence>MNKYYVNFPSVGFNDFLELHSYRSLKRPFYKCNILGFLEADLDEEGSISVLEFDLDAVPNPPFADTPPGGGAKGIS</sequence>
<proteinExistence type="predicted"/>
<keyword evidence="2" id="KW-1185">Reference proteome</keyword>
<protein>
    <submittedName>
        <fullName evidence="1">Uncharacterized protein</fullName>
    </submittedName>
</protein>
<accession>A0ABY5Y7M8</accession>
<organism evidence="1 2">
    <name type="scientific">Maribacter litopenaei</name>
    <dbReference type="NCBI Taxonomy" id="2976127"/>
    <lineage>
        <taxon>Bacteria</taxon>
        <taxon>Pseudomonadati</taxon>
        <taxon>Bacteroidota</taxon>
        <taxon>Flavobacteriia</taxon>
        <taxon>Flavobacteriales</taxon>
        <taxon>Flavobacteriaceae</taxon>
        <taxon>Maribacter</taxon>
    </lineage>
</organism>
<dbReference type="EMBL" id="CP104205">
    <property type="protein sequence ID" value="UWX54904.1"/>
    <property type="molecule type" value="Genomic_DNA"/>
</dbReference>
<evidence type="ECO:0000313" key="1">
    <source>
        <dbReference type="EMBL" id="UWX54904.1"/>
    </source>
</evidence>